<dbReference type="InterPro" id="IPR035965">
    <property type="entry name" value="PAS-like_dom_sf"/>
</dbReference>
<feature type="domain" description="PAS" evidence="2">
    <location>
        <begin position="516"/>
        <end position="588"/>
    </location>
</feature>
<dbReference type="PANTHER" id="PTHR44757">
    <property type="entry name" value="DIGUANYLATE CYCLASE DGCP"/>
    <property type="match status" value="1"/>
</dbReference>
<dbReference type="AlphaFoldDB" id="A0A3E1RE63"/>
<feature type="domain" description="PAC" evidence="3">
    <location>
        <begin position="592"/>
        <end position="645"/>
    </location>
</feature>
<dbReference type="Gene3D" id="3.30.70.270">
    <property type="match status" value="1"/>
</dbReference>
<dbReference type="InterPro" id="IPR001633">
    <property type="entry name" value="EAL_dom"/>
</dbReference>
<dbReference type="Pfam" id="PF08447">
    <property type="entry name" value="PAS_3"/>
    <property type="match status" value="1"/>
</dbReference>
<reference evidence="6 7" key="1">
    <citation type="submission" date="2018-05" db="EMBL/GenBank/DDBJ databases">
        <title>Rhodoferax soyangensis sp.nov., isolated from an oligotrophic freshwater lake.</title>
        <authorList>
            <person name="Park M."/>
        </authorList>
    </citation>
    <scope>NUCLEOTIDE SEQUENCE [LARGE SCALE GENOMIC DNA]</scope>
    <source>
        <strain evidence="6 7">IMCC26218</strain>
    </source>
</reference>
<dbReference type="InterPro" id="IPR000700">
    <property type="entry name" value="PAS-assoc_C"/>
</dbReference>
<dbReference type="Pfam" id="PF08448">
    <property type="entry name" value="PAS_4"/>
    <property type="match status" value="2"/>
</dbReference>
<feature type="domain" description="PAC" evidence="3">
    <location>
        <begin position="715"/>
        <end position="767"/>
    </location>
</feature>
<dbReference type="SUPFAM" id="SSF55785">
    <property type="entry name" value="PYP-like sensor domain (PAS domain)"/>
    <property type="match status" value="4"/>
</dbReference>
<dbReference type="Gene3D" id="3.20.20.450">
    <property type="entry name" value="EAL domain"/>
    <property type="match status" value="1"/>
</dbReference>
<dbReference type="InterPro" id="IPR001610">
    <property type="entry name" value="PAC"/>
</dbReference>
<keyword evidence="7" id="KW-1185">Reference proteome</keyword>
<evidence type="ECO:0008006" key="8">
    <source>
        <dbReference type="Google" id="ProtNLM"/>
    </source>
</evidence>
<dbReference type="CDD" id="cd01948">
    <property type="entry name" value="EAL"/>
    <property type="match status" value="1"/>
</dbReference>
<dbReference type="Pfam" id="PF13426">
    <property type="entry name" value="PAS_9"/>
    <property type="match status" value="1"/>
</dbReference>
<feature type="domain" description="PAS" evidence="2">
    <location>
        <begin position="642"/>
        <end position="688"/>
    </location>
</feature>
<dbReference type="InterPro" id="IPR013655">
    <property type="entry name" value="PAS_fold_3"/>
</dbReference>
<feature type="domain" description="PAS" evidence="2">
    <location>
        <begin position="395"/>
        <end position="465"/>
    </location>
</feature>
<keyword evidence="1" id="KW-0812">Transmembrane</keyword>
<evidence type="ECO:0000256" key="1">
    <source>
        <dbReference type="SAM" id="Phobius"/>
    </source>
</evidence>
<dbReference type="NCBIfam" id="TIGR00254">
    <property type="entry name" value="GGDEF"/>
    <property type="match status" value="1"/>
</dbReference>
<feature type="domain" description="PAC" evidence="3">
    <location>
        <begin position="324"/>
        <end position="376"/>
    </location>
</feature>
<keyword evidence="1" id="KW-1133">Transmembrane helix</keyword>
<dbReference type="GO" id="GO:0003824">
    <property type="term" value="F:catalytic activity"/>
    <property type="evidence" value="ECO:0007669"/>
    <property type="project" value="UniProtKB-ARBA"/>
</dbReference>
<dbReference type="Pfam" id="PF00563">
    <property type="entry name" value="EAL"/>
    <property type="match status" value="1"/>
</dbReference>
<evidence type="ECO:0000259" key="3">
    <source>
        <dbReference type="PROSITE" id="PS50113"/>
    </source>
</evidence>
<evidence type="ECO:0000313" key="6">
    <source>
        <dbReference type="EMBL" id="RFO97657.1"/>
    </source>
</evidence>
<organism evidence="6 7">
    <name type="scientific">Rhodoferax lacus</name>
    <dbReference type="NCBI Taxonomy" id="2184758"/>
    <lineage>
        <taxon>Bacteria</taxon>
        <taxon>Pseudomonadati</taxon>
        <taxon>Pseudomonadota</taxon>
        <taxon>Betaproteobacteria</taxon>
        <taxon>Burkholderiales</taxon>
        <taxon>Comamonadaceae</taxon>
        <taxon>Rhodoferax</taxon>
    </lineage>
</organism>
<name>A0A3E1RE63_9BURK</name>
<dbReference type="SUPFAM" id="SSF141868">
    <property type="entry name" value="EAL domain-like"/>
    <property type="match status" value="1"/>
</dbReference>
<dbReference type="OrthoDB" id="9813903at2"/>
<dbReference type="PROSITE" id="PS50113">
    <property type="entry name" value="PAC"/>
    <property type="match status" value="3"/>
</dbReference>
<dbReference type="CDD" id="cd00130">
    <property type="entry name" value="PAS"/>
    <property type="match status" value="4"/>
</dbReference>
<dbReference type="PROSITE" id="PS50883">
    <property type="entry name" value="EAL"/>
    <property type="match status" value="1"/>
</dbReference>
<dbReference type="Proteomes" id="UP000260665">
    <property type="component" value="Unassembled WGS sequence"/>
</dbReference>
<dbReference type="SMART" id="SM00267">
    <property type="entry name" value="GGDEF"/>
    <property type="match status" value="1"/>
</dbReference>
<dbReference type="PROSITE" id="PS50112">
    <property type="entry name" value="PAS"/>
    <property type="match status" value="4"/>
</dbReference>
<sequence>MHFKAMQNGAGSLISLQRNERFFVKLRTGFETVVLAVGGVALAGVVLLTLLTWKVANDADEAARWVTHTHEVITSLARVRADTLQVELATQTFRISGNPVQLVQRDAAVANREALLRNIGQLTSNNPAQQLRYSELRRVIEARLQISREVERLRKTQGTEAANAFVATAPLEQTRTRTYEILQAMDQEERTLLAQRTAEQLRARQRMVGFGALTALSLMLLLAAANVVVRRQLRQTRQSQQALATSEESLAITLYSIGDAVMATDAQGCVTRMNPVAETLTGWTIADARGRSVEDVFCIIHEETREPAEVPVAKVLATGVVHELANHTVLIARDGSERPIADSAAPIRNLAGATVGVVIVFRDETAARQLKQGIREQNALLEQRVQERSAQLMASEAHLRSVINSVPALIAYVDAEQRYVYVNRQYHQRFASQRSDLVGLTVQEVLGPERYAVAGPLIRQTLQGQPQSYDWQPYPGVWQLINYLPKHDAQDRVVGYYVLGTDISDRVRTETALRASEQRLERVLEGADQGYWDWNLQTNVFQVSPRWETMLGYRPGEMHVATENWPQLVHPEDLPEVMVSIERHMQGQAPSHEVEMRVRSREGGWRWILTRGRIVQRAPDGTPLVMSGTHTDISARKQFELLQREAAAVFENSYEAIMVVNAEARITRVNAAFTRITGYTQDEVTGQSPHMLASGRHDDRFFQEFWSALNTRDFWRGEIWNRRKNGDVFAVLQSVAVVRDEKGRVLNYVSVFADISQIKAHEAELDRVANYDSLTHLPNRRLLSDRLQQALLRADRTGKSCAICFLDLDGFKLVNDQFGHDAGDQVLIAIAKNLTGILRAEDTLARLGGDEFVVLLSEVATAEECTLILERMLDAARMPVNAAEHLVLVSASIGVSLYPSDNADPDILLRHADQAMYLAKQAGKNRYQLFDPETDRQAQNHRETLVQLQAALQAEEFVLFYQPKVDLVSGAVIGAEALIRWQSPQRGLLAPAEFLPHLNGSHLEGLFGEWVIRTALAQMRVWRAQGLDARVSVNISANHLLQVDFCDRLGQALASYPDIAPACLELEVLETAALGDMQQGVEILERCMELGVRFSLDDFGTGYSSLTYLRKLPVDTLKIDQSFVRDMLSDPDDMGIVRGIIELANVFNRQVVAEGVETLEHGAMLRSMGCRLVQGYGIARPMPAAQLPQWCTDWLTAGLWRSL</sequence>
<dbReference type="EMBL" id="QFZK01000003">
    <property type="protein sequence ID" value="RFO97657.1"/>
    <property type="molecule type" value="Genomic_DNA"/>
</dbReference>
<dbReference type="SMART" id="SM00052">
    <property type="entry name" value="EAL"/>
    <property type="match status" value="1"/>
</dbReference>
<dbReference type="SMART" id="SM00086">
    <property type="entry name" value="PAC"/>
    <property type="match status" value="3"/>
</dbReference>
<dbReference type="CDD" id="cd19410">
    <property type="entry name" value="HK9-like_sensor"/>
    <property type="match status" value="1"/>
</dbReference>
<feature type="transmembrane region" description="Helical" evidence="1">
    <location>
        <begin position="208"/>
        <end position="229"/>
    </location>
</feature>
<dbReference type="InterPro" id="IPR052155">
    <property type="entry name" value="Biofilm_reg_signaling"/>
</dbReference>
<feature type="domain" description="PAS" evidence="2">
    <location>
        <begin position="246"/>
        <end position="319"/>
    </location>
</feature>
<proteinExistence type="predicted"/>
<dbReference type="Gene3D" id="3.30.450.20">
    <property type="entry name" value="PAS domain"/>
    <property type="match status" value="4"/>
</dbReference>
<dbReference type="InterPro" id="IPR035919">
    <property type="entry name" value="EAL_sf"/>
</dbReference>
<accession>A0A3E1RE63</accession>
<feature type="transmembrane region" description="Helical" evidence="1">
    <location>
        <begin position="33"/>
        <end position="53"/>
    </location>
</feature>
<dbReference type="InterPro" id="IPR000014">
    <property type="entry name" value="PAS"/>
</dbReference>
<evidence type="ECO:0000259" key="5">
    <source>
        <dbReference type="PROSITE" id="PS50887"/>
    </source>
</evidence>
<comment type="caution">
    <text evidence="6">The sequence shown here is derived from an EMBL/GenBank/DDBJ whole genome shotgun (WGS) entry which is preliminary data.</text>
</comment>
<dbReference type="PROSITE" id="PS50887">
    <property type="entry name" value="GGDEF"/>
    <property type="match status" value="1"/>
</dbReference>
<gene>
    <name evidence="6" type="ORF">DIC66_07305</name>
</gene>
<dbReference type="InterPro" id="IPR000160">
    <property type="entry name" value="GGDEF_dom"/>
</dbReference>
<feature type="domain" description="EAL" evidence="4">
    <location>
        <begin position="941"/>
        <end position="1195"/>
    </location>
</feature>
<dbReference type="InterPro" id="IPR013656">
    <property type="entry name" value="PAS_4"/>
</dbReference>
<feature type="domain" description="GGDEF" evidence="5">
    <location>
        <begin position="799"/>
        <end position="932"/>
    </location>
</feature>
<dbReference type="PANTHER" id="PTHR44757:SF2">
    <property type="entry name" value="BIOFILM ARCHITECTURE MAINTENANCE PROTEIN MBAA"/>
    <property type="match status" value="1"/>
</dbReference>
<dbReference type="Pfam" id="PF00990">
    <property type="entry name" value="GGDEF"/>
    <property type="match status" value="1"/>
</dbReference>
<evidence type="ECO:0000313" key="7">
    <source>
        <dbReference type="Proteomes" id="UP000260665"/>
    </source>
</evidence>
<evidence type="ECO:0000259" key="2">
    <source>
        <dbReference type="PROSITE" id="PS50112"/>
    </source>
</evidence>
<dbReference type="InterPro" id="IPR007891">
    <property type="entry name" value="CHASE3"/>
</dbReference>
<evidence type="ECO:0000259" key="4">
    <source>
        <dbReference type="PROSITE" id="PS50883"/>
    </source>
</evidence>
<dbReference type="SMART" id="SM00091">
    <property type="entry name" value="PAS"/>
    <property type="match status" value="5"/>
</dbReference>
<dbReference type="NCBIfam" id="TIGR00229">
    <property type="entry name" value="sensory_box"/>
    <property type="match status" value="4"/>
</dbReference>
<dbReference type="FunFam" id="3.30.70.270:FF:000001">
    <property type="entry name" value="Diguanylate cyclase domain protein"/>
    <property type="match status" value="1"/>
</dbReference>
<protein>
    <recommendedName>
        <fullName evidence="8">EAL domain-containing protein</fullName>
    </recommendedName>
</protein>
<dbReference type="InterPro" id="IPR043128">
    <property type="entry name" value="Rev_trsase/Diguanyl_cyclase"/>
</dbReference>
<dbReference type="InterPro" id="IPR029787">
    <property type="entry name" value="Nucleotide_cyclase"/>
</dbReference>
<dbReference type="CDD" id="cd01949">
    <property type="entry name" value="GGDEF"/>
    <property type="match status" value="1"/>
</dbReference>
<keyword evidence="1" id="KW-0472">Membrane</keyword>
<dbReference type="SUPFAM" id="SSF55073">
    <property type="entry name" value="Nucleotide cyclase"/>
    <property type="match status" value="1"/>
</dbReference>
<dbReference type="Pfam" id="PF05227">
    <property type="entry name" value="CHASE3"/>
    <property type="match status" value="1"/>
</dbReference>